<evidence type="ECO:0008006" key="12">
    <source>
        <dbReference type="Google" id="ProtNLM"/>
    </source>
</evidence>
<dbReference type="OrthoDB" id="1103324at2759"/>
<evidence type="ECO:0000256" key="2">
    <source>
        <dbReference type="ARBA" id="ARBA00022723"/>
    </source>
</evidence>
<dbReference type="CDD" id="cd11065">
    <property type="entry name" value="CYP64-like"/>
    <property type="match status" value="1"/>
</dbReference>
<evidence type="ECO:0000313" key="8">
    <source>
        <dbReference type="EMBL" id="RMY64949.1"/>
    </source>
</evidence>
<dbReference type="VEuPathDB" id="FungiDB:BTJ68_03736"/>
<dbReference type="GO" id="GO:0005506">
    <property type="term" value="F:iron ion binding"/>
    <property type="evidence" value="ECO:0007669"/>
    <property type="project" value="InterPro"/>
</dbReference>
<evidence type="ECO:0000313" key="9">
    <source>
        <dbReference type="EMBL" id="RMY90888.1"/>
    </source>
</evidence>
<keyword evidence="6" id="KW-0349">Heme</keyword>
<dbReference type="InterPro" id="IPR002401">
    <property type="entry name" value="Cyt_P450_E_grp-I"/>
</dbReference>
<protein>
    <recommendedName>
        <fullName evidence="12">Cytochrome P450</fullName>
    </recommendedName>
</protein>
<evidence type="ECO:0000313" key="11">
    <source>
        <dbReference type="Proteomes" id="UP000281468"/>
    </source>
</evidence>
<dbReference type="Proteomes" id="UP000269276">
    <property type="component" value="Unassembled WGS sequence"/>
</dbReference>
<evidence type="ECO:0000256" key="7">
    <source>
        <dbReference type="SAM" id="MobiDB-lite"/>
    </source>
</evidence>
<dbReference type="PANTHER" id="PTHR46300">
    <property type="entry name" value="P450, PUTATIVE (EUROFUNG)-RELATED-RELATED"/>
    <property type="match status" value="1"/>
</dbReference>
<dbReference type="PRINTS" id="PR00463">
    <property type="entry name" value="EP450I"/>
</dbReference>
<dbReference type="InterPro" id="IPR050364">
    <property type="entry name" value="Cytochrome_P450_fung"/>
</dbReference>
<dbReference type="EMBL" id="QWIP01000376">
    <property type="protein sequence ID" value="RMY64949.1"/>
    <property type="molecule type" value="Genomic_DNA"/>
</dbReference>
<sequence length="570" mass="64578">MPLKAMSSHLSALLGGLLLAAVVYFLYNTGRRDRRLPPGPPTLPVLGNLHQIPKQGVHFQFTKWARQYGGIYTLKLGTGTAAVITDPRLVKQLLDKKSSKYAERPKSYVANLIAGGDHILLMDYGNQWRETRKLFHSHFMEKMVETEHIKVQEAEARQMLRDYLVEPGQHMLHPKRYSNSITMSLVWGVRTPTAHTRHMHRLYDVMEVWSKVMETGATPPVDIYPFLHWLPQKVFTNWIDRATHVRNEMNNLYADFLHDIRLRRNRIGNRGSFIDKVLDTAENEKRPEGLTFSDHELYFMGGTATEGGSDTSASIITAFVHAMAAHPDIQRKAQIQIDSVVGPDRSPTWQDFPRLPYIAQCVKETMRWRPVTPLAFPHALAEDDWISASPPPPSSSSPSEKTPQYLLPKGTTIILNAWGIHHDPVRFPNPETFDPDHYATAPTTLATELANGSWEKRDHYGYGAGRRFCPGAHLAERNLFLAMAKLLWGFNILPPPPAPAQDKKKGARPADLDLDPRTGYSAGFLVCAKDFEAGFEVRGREREATIRREYEEAEREVFGRFEACGEGERA</sequence>
<keyword evidence="2 6" id="KW-0479">Metal-binding</keyword>
<dbReference type="PANTHER" id="PTHR46300:SF2">
    <property type="entry name" value="CYTOCHROME P450 MONOOXYGENASE ALNH-RELATED"/>
    <property type="match status" value="1"/>
</dbReference>
<dbReference type="Pfam" id="PF00067">
    <property type="entry name" value="p450"/>
    <property type="match status" value="1"/>
</dbReference>
<evidence type="ECO:0000256" key="6">
    <source>
        <dbReference type="PIRSR" id="PIRSR602401-1"/>
    </source>
</evidence>
<name>A0A3M7DKQ5_HORWE</name>
<reference evidence="10 11" key="1">
    <citation type="journal article" date="2018" name="BMC Genomics">
        <title>Genomic evidence for intraspecific hybridization in a clonal and extremely halotolerant yeast.</title>
        <authorList>
            <person name="Gostincar C."/>
            <person name="Stajich J.E."/>
            <person name="Zupancic J."/>
            <person name="Zalar P."/>
            <person name="Gunde-Cimerman N."/>
        </authorList>
    </citation>
    <scope>NUCLEOTIDE SEQUENCE [LARGE SCALE GENOMIC DNA]</scope>
    <source>
        <strain evidence="9 11">EXF-171</strain>
        <strain evidence="8 10">EXF-2682</strain>
    </source>
</reference>
<dbReference type="Proteomes" id="UP000281468">
    <property type="component" value="Unassembled WGS sequence"/>
</dbReference>
<dbReference type="InterPro" id="IPR001128">
    <property type="entry name" value="Cyt_P450"/>
</dbReference>
<comment type="similarity">
    <text evidence="1">Belongs to the cytochrome P450 family.</text>
</comment>
<dbReference type="EMBL" id="QWIQ01000374">
    <property type="protein sequence ID" value="RMY90888.1"/>
    <property type="molecule type" value="Genomic_DNA"/>
</dbReference>
<evidence type="ECO:0000256" key="1">
    <source>
        <dbReference type="ARBA" id="ARBA00010617"/>
    </source>
</evidence>
<feature type="binding site" description="axial binding residue" evidence="6">
    <location>
        <position position="469"/>
    </location>
    <ligand>
        <name>heme</name>
        <dbReference type="ChEBI" id="CHEBI:30413"/>
    </ligand>
    <ligandPart>
        <name>Fe</name>
        <dbReference type="ChEBI" id="CHEBI:18248"/>
    </ligandPart>
</feature>
<evidence type="ECO:0000313" key="10">
    <source>
        <dbReference type="Proteomes" id="UP000269276"/>
    </source>
</evidence>
<dbReference type="AlphaFoldDB" id="A0A3M7DKQ5"/>
<keyword evidence="4 6" id="KW-0408">Iron</keyword>
<evidence type="ECO:0000256" key="4">
    <source>
        <dbReference type="ARBA" id="ARBA00023004"/>
    </source>
</evidence>
<dbReference type="GO" id="GO:0020037">
    <property type="term" value="F:heme binding"/>
    <property type="evidence" value="ECO:0007669"/>
    <property type="project" value="InterPro"/>
</dbReference>
<dbReference type="GO" id="GO:0016705">
    <property type="term" value="F:oxidoreductase activity, acting on paired donors, with incorporation or reduction of molecular oxygen"/>
    <property type="evidence" value="ECO:0007669"/>
    <property type="project" value="InterPro"/>
</dbReference>
<evidence type="ECO:0000256" key="5">
    <source>
        <dbReference type="ARBA" id="ARBA00023033"/>
    </source>
</evidence>
<keyword evidence="3" id="KW-0560">Oxidoreductase</keyword>
<comment type="cofactor">
    <cofactor evidence="6">
        <name>heme</name>
        <dbReference type="ChEBI" id="CHEBI:30413"/>
    </cofactor>
</comment>
<dbReference type="Gene3D" id="1.10.630.10">
    <property type="entry name" value="Cytochrome P450"/>
    <property type="match status" value="1"/>
</dbReference>
<comment type="caution">
    <text evidence="8">The sequence shown here is derived from an EMBL/GenBank/DDBJ whole genome shotgun (WGS) entry which is preliminary data.</text>
</comment>
<keyword evidence="5" id="KW-0503">Monooxygenase</keyword>
<organism evidence="8 10">
    <name type="scientific">Hortaea werneckii</name>
    <name type="common">Black yeast</name>
    <name type="synonym">Cladosporium werneckii</name>
    <dbReference type="NCBI Taxonomy" id="91943"/>
    <lineage>
        <taxon>Eukaryota</taxon>
        <taxon>Fungi</taxon>
        <taxon>Dikarya</taxon>
        <taxon>Ascomycota</taxon>
        <taxon>Pezizomycotina</taxon>
        <taxon>Dothideomycetes</taxon>
        <taxon>Dothideomycetidae</taxon>
        <taxon>Mycosphaerellales</taxon>
        <taxon>Teratosphaeriaceae</taxon>
        <taxon>Hortaea</taxon>
    </lineage>
</organism>
<proteinExistence type="inferred from homology"/>
<feature type="region of interest" description="Disordered" evidence="7">
    <location>
        <begin position="385"/>
        <end position="404"/>
    </location>
</feature>
<accession>A0A3M7DKQ5</accession>
<dbReference type="GO" id="GO:0004497">
    <property type="term" value="F:monooxygenase activity"/>
    <property type="evidence" value="ECO:0007669"/>
    <property type="project" value="UniProtKB-KW"/>
</dbReference>
<dbReference type="InterPro" id="IPR036396">
    <property type="entry name" value="Cyt_P450_sf"/>
</dbReference>
<evidence type="ECO:0000256" key="3">
    <source>
        <dbReference type="ARBA" id="ARBA00023002"/>
    </source>
</evidence>
<gene>
    <name evidence="9" type="ORF">D0862_09863</name>
    <name evidence="8" type="ORF">D0863_09459</name>
</gene>
<dbReference type="SUPFAM" id="SSF48264">
    <property type="entry name" value="Cytochrome P450"/>
    <property type="match status" value="1"/>
</dbReference>